<name>A0A551X3F1_MICAE</name>
<comment type="caution">
    <text evidence="1">The sequence shown here is derived from an EMBL/GenBank/DDBJ whole genome shotgun (WGS) entry which is preliminary data.</text>
</comment>
<dbReference type="AlphaFoldDB" id="A0A551X3F1"/>
<accession>A0A551X3F1</accession>
<evidence type="ECO:0000313" key="1">
    <source>
        <dbReference type="EMBL" id="TRT43199.1"/>
    </source>
</evidence>
<dbReference type="Pfam" id="PF03683">
    <property type="entry name" value="UPF0175"/>
    <property type="match status" value="1"/>
</dbReference>
<reference evidence="1 2" key="1">
    <citation type="submission" date="2019-01" db="EMBL/GenBank/DDBJ databases">
        <title>Coherence of Microcystis species and biogeography revealed through population genomics.</title>
        <authorList>
            <person name="Perez-Carrascal O.M."/>
            <person name="Terrat Y."/>
            <person name="Giani A."/>
            <person name="Fortin N."/>
            <person name="Tromas N."/>
            <person name="Shapiro B.J."/>
        </authorList>
    </citation>
    <scope>NUCLEOTIDE SEQUENCE [LARGE SCALE GENOMIC DNA]</scope>
    <source>
        <strain evidence="1">Ma_QC_C_20070703_M131</strain>
    </source>
</reference>
<dbReference type="Proteomes" id="UP000316443">
    <property type="component" value="Unassembled WGS sequence"/>
</dbReference>
<organism evidence="1 2">
    <name type="scientific">Microcystis aeruginosa Ma_QC_C_20070703_M131</name>
    <dbReference type="NCBI Taxonomy" id="2486263"/>
    <lineage>
        <taxon>Bacteria</taxon>
        <taxon>Bacillati</taxon>
        <taxon>Cyanobacteriota</taxon>
        <taxon>Cyanophyceae</taxon>
        <taxon>Oscillatoriophycideae</taxon>
        <taxon>Chroococcales</taxon>
        <taxon>Microcystaceae</taxon>
        <taxon>Microcystis</taxon>
    </lineage>
</organism>
<proteinExistence type="predicted"/>
<gene>
    <name evidence="1" type="ORF">EWV85_22710</name>
</gene>
<sequence length="133" mass="15389">MEITIYIPEAVGQQLQKKWDNLSQKTLEALAIQAYRDGVMTSAEIQTLLNLSSRGETNEFLKLHQVYTEEDLAKDVKNIEQLDNYKNISETQLGFGEFIQKFRQEHNLAQEGIESEELLKEVRDLSSGREVIW</sequence>
<dbReference type="EMBL" id="SFCA01000248">
    <property type="protein sequence ID" value="TRT43199.1"/>
    <property type="molecule type" value="Genomic_DNA"/>
</dbReference>
<dbReference type="InterPro" id="IPR005368">
    <property type="entry name" value="UPF0175"/>
</dbReference>
<protein>
    <submittedName>
        <fullName evidence="1">UPF0175 family protein</fullName>
    </submittedName>
</protein>
<evidence type="ECO:0000313" key="2">
    <source>
        <dbReference type="Proteomes" id="UP000316443"/>
    </source>
</evidence>